<gene>
    <name evidence="1" type="ORF">TM448B00218_0070</name>
</gene>
<name>A0A6M3XAK4_9ZZZZ</name>
<dbReference type="AlphaFoldDB" id="A0A6M3XAK4"/>
<dbReference type="EMBL" id="MT144600">
    <property type="protein sequence ID" value="QJH94427.1"/>
    <property type="molecule type" value="Genomic_DNA"/>
</dbReference>
<evidence type="ECO:0000313" key="1">
    <source>
        <dbReference type="EMBL" id="QJH94427.1"/>
    </source>
</evidence>
<proteinExistence type="predicted"/>
<accession>A0A6M3XAK4</accession>
<protein>
    <submittedName>
        <fullName evidence="1">Uncharacterized protein</fullName>
    </submittedName>
</protein>
<organism evidence="1">
    <name type="scientific">viral metagenome</name>
    <dbReference type="NCBI Taxonomy" id="1070528"/>
    <lineage>
        <taxon>unclassified sequences</taxon>
        <taxon>metagenomes</taxon>
        <taxon>organismal metagenomes</taxon>
    </lineage>
</organism>
<sequence>MAVKTTTYKCDRCMAEDTDNKSVVLKFVTIGIMEQRYSSFGNGYDLIDAQQRGMDMCLACRKVLGIEPLPREEKKQEQTYPSLEEMIREIIREEITQ</sequence>
<reference evidence="1" key="1">
    <citation type="submission" date="2020-03" db="EMBL/GenBank/DDBJ databases">
        <title>The deep terrestrial virosphere.</title>
        <authorList>
            <person name="Holmfeldt K."/>
            <person name="Nilsson E."/>
            <person name="Simone D."/>
            <person name="Lopez-Fernandez M."/>
            <person name="Wu X."/>
            <person name="de Brujin I."/>
            <person name="Lundin D."/>
            <person name="Andersson A."/>
            <person name="Bertilsson S."/>
            <person name="Dopson M."/>
        </authorList>
    </citation>
    <scope>NUCLEOTIDE SEQUENCE</scope>
    <source>
        <strain evidence="1">TM448B00218</strain>
    </source>
</reference>